<dbReference type="AlphaFoldDB" id="A0A2A9PPK3"/>
<dbReference type="GO" id="GO:0031267">
    <property type="term" value="F:small GTPase binding"/>
    <property type="evidence" value="ECO:0007669"/>
    <property type="project" value="InterPro"/>
</dbReference>
<keyword evidence="7" id="KW-1185">Reference proteome</keyword>
<dbReference type="FunFam" id="1.25.10.10:FF:000362">
    <property type="entry name" value="Importin 11, putative"/>
    <property type="match status" value="1"/>
</dbReference>
<dbReference type="Pfam" id="PF25758">
    <property type="entry name" value="TPR_IPO11"/>
    <property type="match status" value="1"/>
</dbReference>
<name>A0A2A9PPK3_OPHUN</name>
<dbReference type="STRING" id="268505.A0A2A9PPK3"/>
<dbReference type="Pfam" id="PF03810">
    <property type="entry name" value="IBN_N"/>
    <property type="match status" value="1"/>
</dbReference>
<dbReference type="OrthoDB" id="361693at2759"/>
<evidence type="ECO:0000256" key="1">
    <source>
        <dbReference type="ARBA" id="ARBA00004123"/>
    </source>
</evidence>
<evidence type="ECO:0000256" key="2">
    <source>
        <dbReference type="ARBA" id="ARBA00007991"/>
    </source>
</evidence>
<dbReference type="InterPro" id="IPR058669">
    <property type="entry name" value="TPR_IPO7/11-like"/>
</dbReference>
<accession>A0A2A9PPK3</accession>
<dbReference type="SMART" id="SM00913">
    <property type="entry name" value="IBN_N"/>
    <property type="match status" value="1"/>
</dbReference>
<organism evidence="6 7">
    <name type="scientific">Ophiocordyceps unilateralis</name>
    <name type="common">Zombie-ant fungus</name>
    <name type="synonym">Torrubia unilateralis</name>
    <dbReference type="NCBI Taxonomy" id="268505"/>
    <lineage>
        <taxon>Eukaryota</taxon>
        <taxon>Fungi</taxon>
        <taxon>Dikarya</taxon>
        <taxon>Ascomycota</taxon>
        <taxon>Pezizomycotina</taxon>
        <taxon>Sordariomycetes</taxon>
        <taxon>Hypocreomycetidae</taxon>
        <taxon>Hypocreales</taxon>
        <taxon>Ophiocordycipitaceae</taxon>
        <taxon>Ophiocordyceps</taxon>
    </lineage>
</organism>
<gene>
    <name evidence="6" type="ORF">XA68_11835</name>
</gene>
<evidence type="ECO:0000256" key="3">
    <source>
        <dbReference type="ARBA" id="ARBA00022448"/>
    </source>
</evidence>
<dbReference type="GO" id="GO:0006606">
    <property type="term" value="P:protein import into nucleus"/>
    <property type="evidence" value="ECO:0007669"/>
    <property type="project" value="TreeGrafter"/>
</dbReference>
<reference evidence="6 7" key="2">
    <citation type="journal article" date="2017" name="Sci. Rep.">
        <title>Ant-infecting Ophiocordyceps genomes reveal a high diversity of potential behavioral manipulation genes and a possible major role for enterotoxins.</title>
        <authorList>
            <person name="de Bekker C."/>
            <person name="Ohm R.A."/>
            <person name="Evans H.C."/>
            <person name="Brachmann A."/>
            <person name="Hughes D.P."/>
        </authorList>
    </citation>
    <scope>NUCLEOTIDE SEQUENCE [LARGE SCALE GENOMIC DNA]</scope>
    <source>
        <strain evidence="6 7">SC16a</strain>
    </source>
</reference>
<dbReference type="PROSITE" id="PS50166">
    <property type="entry name" value="IMPORTIN_B_NT"/>
    <property type="match status" value="1"/>
</dbReference>
<keyword evidence="4" id="KW-0539">Nucleus</keyword>
<dbReference type="InterPro" id="IPR011989">
    <property type="entry name" value="ARM-like"/>
</dbReference>
<evidence type="ECO:0000256" key="4">
    <source>
        <dbReference type="ARBA" id="ARBA00023242"/>
    </source>
</evidence>
<dbReference type="InterPro" id="IPR016024">
    <property type="entry name" value="ARM-type_fold"/>
</dbReference>
<dbReference type="SUPFAM" id="SSF48371">
    <property type="entry name" value="ARM repeat"/>
    <property type="match status" value="1"/>
</dbReference>
<dbReference type="GO" id="GO:0005829">
    <property type="term" value="C:cytosol"/>
    <property type="evidence" value="ECO:0007669"/>
    <property type="project" value="TreeGrafter"/>
</dbReference>
<keyword evidence="3" id="KW-0813">Transport</keyword>
<reference evidence="6 7" key="1">
    <citation type="journal article" date="2015" name="BMC Genomics">
        <title>Gene expression during zombie ant biting behavior reflects the complexity underlying fungal parasitic behavioral manipulation.</title>
        <authorList>
            <person name="de Bekker C."/>
            <person name="Ohm R.A."/>
            <person name="Loreto R.G."/>
            <person name="Sebastian A."/>
            <person name="Albert I."/>
            <person name="Merrow M."/>
            <person name="Brachmann A."/>
            <person name="Hughes D.P."/>
        </authorList>
    </citation>
    <scope>NUCLEOTIDE SEQUENCE [LARGE SCALE GENOMIC DNA]</scope>
    <source>
        <strain evidence="6 7">SC16a</strain>
    </source>
</reference>
<dbReference type="Gene3D" id="1.25.10.10">
    <property type="entry name" value="Leucine-rich Repeat Variant"/>
    <property type="match status" value="1"/>
</dbReference>
<protein>
    <recommendedName>
        <fullName evidence="5">Importin N-terminal domain-containing protein</fullName>
    </recommendedName>
</protein>
<comment type="similarity">
    <text evidence="2">Belongs to the importin beta family.</text>
</comment>
<evidence type="ECO:0000259" key="5">
    <source>
        <dbReference type="PROSITE" id="PS50166"/>
    </source>
</evidence>
<feature type="domain" description="Importin N-terminal" evidence="5">
    <location>
        <begin position="38"/>
        <end position="112"/>
    </location>
</feature>
<dbReference type="Proteomes" id="UP000037136">
    <property type="component" value="Unassembled WGS sequence"/>
</dbReference>
<sequence>MSFAIEVPGEASPLTFETLCHTLQAATTADDDARRQAAGQQLTSWEQQPGYYSSLQSVFLDKALPTDVRLLAVIQLKNGTEKYWRLYTQGRGGLEPDEKSHIRSRLFQGTIDEPDKTLALHNALVVAKVVRIDYPADWPDAMGKIIDLLRSFKDTHQQHLHGTLQILLRVAKELGSARLKKSQTALQRVTPEIVYILVEIYLARTAEWTAFLTSGQGSEADASLALLNSLWSLRLLRRLIITGYESPHTDKTVEQFWVSSQNHFGQLLALADENSTVSTSHKDMVGKHLLQLTKLHVDMADVHAVSFAALPNTLALVHGYWGLVSKFADIYDNSGGIRQGTSNSGSAKAKVEGPLQERLALKGLLLLRACVRIAYQHHQSFKYRSPEAKAQQAEARSFIKTELLKDSLIIQMVKCLITHLFIFRRADLEAWEEDPEEWEQQEQSEGNAYEWEVRPCAERLFLDLLTNYKQLLVPPLLSYFETAQNPQAEMAIKEAVYTAMGLSAAHVVGTFNFGAILASTLVQDAQQQGPLYKVLRRRIAILISQWAPVELSDASRPLVYQIFRHFLNPSDESNDLVVRITAARQLRWIVDELGFSTVSFLPHAPDVLAQLMQLIQTVEVDETKLAILESVRILVTRMDEQVAQFGDQLMTALPAVWERSGADEYMIKQAVIAILAALALSMGSGAQRYHGFMIPLLSEAARPGSDLHVHLIDESLELWNAILMQSEQPLGQGVLGLAELALPLLEYQSETASQALSVVESYIIMAPEAMLEERLRRQTLSALSGVLSSKSRDMVRVGTTCVEYLIRAAATLAGERGISVMIQDMMETGFMQLLFHSLKDAWEAKQTSGPNRKISKLNTMTEGDYFAVLGRLALAEPALFVQLLSRVGSLDQVWGWLSSEWFSYLDSVDQLERRKLFVLALTRLMELPSPMQELVLGKLQNYFEMWNSMIMELHGFHPHEPDILTFTESVDTEYETCKTVVEQQMMDKDPVYSEHLLRFVEPRLRDLVARTGGEAVFEQQWAINVDKEVLARFRAIQTGTLEQVMNEMMRKSMQCHAGT</sequence>
<dbReference type="PANTHER" id="PTHR10997">
    <property type="entry name" value="IMPORTIN-7, 8, 11"/>
    <property type="match status" value="1"/>
</dbReference>
<evidence type="ECO:0000313" key="6">
    <source>
        <dbReference type="EMBL" id="PFH62823.1"/>
    </source>
</evidence>
<proteinExistence type="inferred from homology"/>
<dbReference type="EMBL" id="LAZP02000017">
    <property type="protein sequence ID" value="PFH62823.1"/>
    <property type="molecule type" value="Genomic_DNA"/>
</dbReference>
<comment type="subcellular location">
    <subcellularLocation>
        <location evidence="1">Nucleus</location>
    </subcellularLocation>
</comment>
<dbReference type="GO" id="GO:0005635">
    <property type="term" value="C:nuclear envelope"/>
    <property type="evidence" value="ECO:0007669"/>
    <property type="project" value="TreeGrafter"/>
</dbReference>
<evidence type="ECO:0000313" key="7">
    <source>
        <dbReference type="Proteomes" id="UP000037136"/>
    </source>
</evidence>
<dbReference type="InterPro" id="IPR001494">
    <property type="entry name" value="Importin-beta_N"/>
</dbReference>
<dbReference type="PANTHER" id="PTHR10997:SF7">
    <property type="entry name" value="IMPORTIN-11"/>
    <property type="match status" value="1"/>
</dbReference>
<comment type="caution">
    <text evidence="6">The sequence shown here is derived from an EMBL/GenBank/DDBJ whole genome shotgun (WGS) entry which is preliminary data.</text>
</comment>